<dbReference type="InterPro" id="IPR002197">
    <property type="entry name" value="HTH_Fis"/>
</dbReference>
<dbReference type="Pfam" id="PF25601">
    <property type="entry name" value="AAA_lid_14"/>
    <property type="match status" value="1"/>
</dbReference>
<feature type="modified residue" description="4-aspartylphosphate" evidence="8">
    <location>
        <position position="53"/>
    </location>
</feature>
<evidence type="ECO:0000313" key="14">
    <source>
        <dbReference type="Proteomes" id="UP001054892"/>
    </source>
</evidence>
<sequence length="446" mass="49740">MTPNLIFVDDEAAIREAVREWLELSGFTVRLCASAAECLDGLDADFQGVVISDLRMPGMDGMALLEAVQALDRELPFLLVTGHGDVPQAVEAMRLGAYDFIEKPFTPERLLGSLRRALDKRRLTQENRRLRRQVDDRARLDARLMGFSRPIEQLRRQVLDLAQTPVNILLRGETGSGKELVARCLHDFGPRAGKPFVALNCAAIPENLFESELFGHESGAFTGAQGKRIGKLEHADGGTLFLDEIESMPLAQQVKLLRVLQEQQLERLGSNQSIRVDLRVIAATKPDLKEEVRAGRFREDLLYRLNVAELQLPALRERREDVPLLFEHFAALAGERLGRPVPSLTPAELAQLLAHDWPGNVRELVNAAERHVLGLSTAVRNPDGADPSLAELMETYEAQCLRQALARCKGDIKAVMALLQLPRRTLNEKMQRHGLARGEFLPGDED</sequence>
<evidence type="ECO:0000259" key="10">
    <source>
        <dbReference type="PROSITE" id="PS50110"/>
    </source>
</evidence>
<evidence type="ECO:0000313" key="12">
    <source>
        <dbReference type="EMBL" id="GJN52518.1"/>
    </source>
</evidence>
<evidence type="ECO:0000256" key="7">
    <source>
        <dbReference type="ARBA" id="ARBA00023163"/>
    </source>
</evidence>
<dbReference type="PROSITE" id="PS50045">
    <property type="entry name" value="SIGMA54_INTERACT_4"/>
    <property type="match status" value="1"/>
</dbReference>
<keyword evidence="3" id="KW-0067">ATP-binding</keyword>
<dbReference type="InterPro" id="IPR002078">
    <property type="entry name" value="Sigma_54_int"/>
</dbReference>
<dbReference type="FunFam" id="3.40.50.300:FF:000006">
    <property type="entry name" value="DNA-binding transcriptional regulator NtrC"/>
    <property type="match status" value="1"/>
</dbReference>
<reference evidence="11 13" key="1">
    <citation type="submission" date="2020-05" db="EMBL/GenBank/DDBJ databases">
        <title>Characterization of novel class B3 metallo-beta-lactamase from novel Pseudomonas species.</title>
        <authorList>
            <person name="Yamada K."/>
            <person name="Aoki K."/>
            <person name="Ishii Y."/>
        </authorList>
    </citation>
    <scope>NUCLEOTIDE SEQUENCE [LARGE SCALE GENOMIC DNA]</scope>
    <source>
        <strain evidence="11 13">TUM18999</strain>
        <strain evidence="12 14">TUM20286</strain>
    </source>
</reference>
<dbReference type="PROSITE" id="PS00675">
    <property type="entry name" value="SIGMA54_INTERACT_1"/>
    <property type="match status" value="1"/>
</dbReference>
<dbReference type="GO" id="GO:0043565">
    <property type="term" value="F:sequence-specific DNA binding"/>
    <property type="evidence" value="ECO:0007669"/>
    <property type="project" value="InterPro"/>
</dbReference>
<dbReference type="InterPro" id="IPR025662">
    <property type="entry name" value="Sigma_54_int_dom_ATP-bd_1"/>
</dbReference>
<evidence type="ECO:0000256" key="5">
    <source>
        <dbReference type="ARBA" id="ARBA00023015"/>
    </source>
</evidence>
<dbReference type="Gene3D" id="1.10.8.60">
    <property type="match status" value="1"/>
</dbReference>
<dbReference type="PROSITE" id="PS00688">
    <property type="entry name" value="SIGMA54_INTERACT_3"/>
    <property type="match status" value="1"/>
</dbReference>
<dbReference type="InterPro" id="IPR009057">
    <property type="entry name" value="Homeodomain-like_sf"/>
</dbReference>
<evidence type="ECO:0000256" key="4">
    <source>
        <dbReference type="ARBA" id="ARBA00023012"/>
    </source>
</evidence>
<dbReference type="InterPro" id="IPR001789">
    <property type="entry name" value="Sig_transdc_resp-reg_receiver"/>
</dbReference>
<dbReference type="PROSITE" id="PS00676">
    <property type="entry name" value="SIGMA54_INTERACT_2"/>
    <property type="match status" value="1"/>
</dbReference>
<dbReference type="Pfam" id="PF00158">
    <property type="entry name" value="Sigma54_activat"/>
    <property type="match status" value="1"/>
</dbReference>
<gene>
    <name evidence="11" type="primary">mifR</name>
    <name evidence="11" type="ORF">TUM18999_61060</name>
    <name evidence="12" type="ORF">TUM20286_22700</name>
</gene>
<dbReference type="Gene3D" id="1.10.10.60">
    <property type="entry name" value="Homeodomain-like"/>
    <property type="match status" value="1"/>
</dbReference>
<dbReference type="InterPro" id="IPR058031">
    <property type="entry name" value="AAA_lid_NorR"/>
</dbReference>
<accession>A0A6J4EEE2</accession>
<evidence type="ECO:0000259" key="9">
    <source>
        <dbReference type="PROSITE" id="PS50045"/>
    </source>
</evidence>
<dbReference type="GO" id="GO:0005524">
    <property type="term" value="F:ATP binding"/>
    <property type="evidence" value="ECO:0007669"/>
    <property type="project" value="UniProtKB-KW"/>
</dbReference>
<dbReference type="PANTHER" id="PTHR32071">
    <property type="entry name" value="TRANSCRIPTIONAL REGULATORY PROTEIN"/>
    <property type="match status" value="1"/>
</dbReference>
<name>A0A6J4EEE2_9PSED</name>
<dbReference type="AlphaFoldDB" id="A0A6J4EEE2"/>
<dbReference type="EMBL" id="BQKM01000004">
    <property type="protein sequence ID" value="GJN52518.1"/>
    <property type="molecule type" value="Genomic_DNA"/>
</dbReference>
<evidence type="ECO:0000256" key="6">
    <source>
        <dbReference type="ARBA" id="ARBA00023125"/>
    </source>
</evidence>
<dbReference type="Gene3D" id="3.40.50.2300">
    <property type="match status" value="1"/>
</dbReference>
<dbReference type="InterPro" id="IPR027417">
    <property type="entry name" value="P-loop_NTPase"/>
</dbReference>
<evidence type="ECO:0000256" key="1">
    <source>
        <dbReference type="ARBA" id="ARBA00022553"/>
    </source>
</evidence>
<dbReference type="EMBL" id="AP023189">
    <property type="protein sequence ID" value="BCG27915.1"/>
    <property type="molecule type" value="Genomic_DNA"/>
</dbReference>
<dbReference type="SMART" id="SM00448">
    <property type="entry name" value="REC"/>
    <property type="match status" value="1"/>
</dbReference>
<dbReference type="Gene3D" id="3.40.50.300">
    <property type="entry name" value="P-loop containing nucleotide triphosphate hydrolases"/>
    <property type="match status" value="1"/>
</dbReference>
<dbReference type="Pfam" id="PF00072">
    <property type="entry name" value="Response_reg"/>
    <property type="match status" value="1"/>
</dbReference>
<dbReference type="SMART" id="SM00382">
    <property type="entry name" value="AAA"/>
    <property type="match status" value="1"/>
</dbReference>
<keyword evidence="4" id="KW-0902">Two-component regulatory system</keyword>
<protein>
    <submittedName>
        <fullName evidence="11">Transcriptional regulator</fullName>
    </submittedName>
</protein>
<dbReference type="InterPro" id="IPR011006">
    <property type="entry name" value="CheY-like_superfamily"/>
</dbReference>
<evidence type="ECO:0000256" key="8">
    <source>
        <dbReference type="PROSITE-ProRule" id="PRU00169"/>
    </source>
</evidence>
<keyword evidence="14" id="KW-1185">Reference proteome</keyword>
<dbReference type="Proteomes" id="UP000509383">
    <property type="component" value="Chromosome"/>
</dbReference>
<dbReference type="PANTHER" id="PTHR32071:SF57">
    <property type="entry name" value="C4-DICARBOXYLATE TRANSPORT TRANSCRIPTIONAL REGULATORY PROTEIN DCTD"/>
    <property type="match status" value="1"/>
</dbReference>
<dbReference type="InterPro" id="IPR003593">
    <property type="entry name" value="AAA+_ATPase"/>
</dbReference>
<dbReference type="SUPFAM" id="SSF46689">
    <property type="entry name" value="Homeodomain-like"/>
    <property type="match status" value="1"/>
</dbReference>
<evidence type="ECO:0000256" key="2">
    <source>
        <dbReference type="ARBA" id="ARBA00022741"/>
    </source>
</evidence>
<keyword evidence="1 8" id="KW-0597">Phosphoprotein</keyword>
<evidence type="ECO:0000256" key="3">
    <source>
        <dbReference type="ARBA" id="ARBA00022840"/>
    </source>
</evidence>
<dbReference type="SUPFAM" id="SSF52172">
    <property type="entry name" value="CheY-like"/>
    <property type="match status" value="1"/>
</dbReference>
<keyword evidence="2" id="KW-0547">Nucleotide-binding</keyword>
<dbReference type="KEGG" id="ptw:TUM18999_61060"/>
<dbReference type="SUPFAM" id="SSF52540">
    <property type="entry name" value="P-loop containing nucleoside triphosphate hydrolases"/>
    <property type="match status" value="1"/>
</dbReference>
<evidence type="ECO:0000313" key="11">
    <source>
        <dbReference type="EMBL" id="BCG27915.1"/>
    </source>
</evidence>
<dbReference type="GO" id="GO:0000160">
    <property type="term" value="P:phosphorelay signal transduction system"/>
    <property type="evidence" value="ECO:0007669"/>
    <property type="project" value="UniProtKB-KW"/>
</dbReference>
<keyword evidence="5" id="KW-0805">Transcription regulation</keyword>
<feature type="domain" description="Response regulatory" evidence="10">
    <location>
        <begin position="4"/>
        <end position="118"/>
    </location>
</feature>
<evidence type="ECO:0000313" key="13">
    <source>
        <dbReference type="Proteomes" id="UP000509383"/>
    </source>
</evidence>
<dbReference type="Pfam" id="PF02954">
    <property type="entry name" value="HTH_8"/>
    <property type="match status" value="1"/>
</dbReference>
<dbReference type="InterPro" id="IPR025943">
    <property type="entry name" value="Sigma_54_int_dom_ATP-bd_2"/>
</dbReference>
<dbReference type="PROSITE" id="PS50110">
    <property type="entry name" value="RESPONSE_REGULATORY"/>
    <property type="match status" value="1"/>
</dbReference>
<dbReference type="InterPro" id="IPR025944">
    <property type="entry name" value="Sigma_54_int_dom_CS"/>
</dbReference>
<dbReference type="FunFam" id="3.40.50.2300:FF:000018">
    <property type="entry name" value="DNA-binding transcriptional regulator NtrC"/>
    <property type="match status" value="1"/>
</dbReference>
<dbReference type="Proteomes" id="UP001054892">
    <property type="component" value="Unassembled WGS sequence"/>
</dbReference>
<dbReference type="CDD" id="cd00009">
    <property type="entry name" value="AAA"/>
    <property type="match status" value="1"/>
</dbReference>
<organism evidence="11 13">
    <name type="scientific">Pseudomonas tohonis</name>
    <dbReference type="NCBI Taxonomy" id="2725477"/>
    <lineage>
        <taxon>Bacteria</taxon>
        <taxon>Pseudomonadati</taxon>
        <taxon>Pseudomonadota</taxon>
        <taxon>Gammaproteobacteria</taxon>
        <taxon>Pseudomonadales</taxon>
        <taxon>Pseudomonadaceae</taxon>
        <taxon>Pseudomonas</taxon>
    </lineage>
</organism>
<feature type="domain" description="Sigma-54 factor interaction" evidence="9">
    <location>
        <begin position="144"/>
        <end position="373"/>
    </location>
</feature>
<keyword evidence="7" id="KW-0804">Transcription</keyword>
<dbReference type="CDD" id="cd17549">
    <property type="entry name" value="REC_DctD-like"/>
    <property type="match status" value="1"/>
</dbReference>
<dbReference type="RefSeq" id="WP_173178141.1">
    <property type="nucleotide sequence ID" value="NZ_AP023189.1"/>
</dbReference>
<dbReference type="GO" id="GO:0006355">
    <property type="term" value="P:regulation of DNA-templated transcription"/>
    <property type="evidence" value="ECO:0007669"/>
    <property type="project" value="InterPro"/>
</dbReference>
<proteinExistence type="predicted"/>
<keyword evidence="6" id="KW-0238">DNA-binding</keyword>